<organism evidence="2 3">
    <name type="scientific">Aspergillus keveii</name>
    <dbReference type="NCBI Taxonomy" id="714993"/>
    <lineage>
        <taxon>Eukaryota</taxon>
        <taxon>Fungi</taxon>
        <taxon>Dikarya</taxon>
        <taxon>Ascomycota</taxon>
        <taxon>Pezizomycotina</taxon>
        <taxon>Eurotiomycetes</taxon>
        <taxon>Eurotiomycetidae</taxon>
        <taxon>Eurotiales</taxon>
        <taxon>Aspergillaceae</taxon>
        <taxon>Aspergillus</taxon>
        <taxon>Aspergillus subgen. Nidulantes</taxon>
    </lineage>
</organism>
<evidence type="ECO:0000313" key="3">
    <source>
        <dbReference type="Proteomes" id="UP001610563"/>
    </source>
</evidence>
<reference evidence="2 3" key="1">
    <citation type="submission" date="2024-07" db="EMBL/GenBank/DDBJ databases">
        <title>Section-level genome sequencing and comparative genomics of Aspergillus sections Usti and Cavernicolus.</title>
        <authorList>
            <consortium name="Lawrence Berkeley National Laboratory"/>
            <person name="Nybo J.L."/>
            <person name="Vesth T.C."/>
            <person name="Theobald S."/>
            <person name="Frisvad J.C."/>
            <person name="Larsen T.O."/>
            <person name="Kjaerboelling I."/>
            <person name="Rothschild-Mancinelli K."/>
            <person name="Lyhne E.K."/>
            <person name="Kogle M.E."/>
            <person name="Barry K."/>
            <person name="Clum A."/>
            <person name="Na H."/>
            <person name="Ledsgaard L."/>
            <person name="Lin J."/>
            <person name="Lipzen A."/>
            <person name="Kuo A."/>
            <person name="Riley R."/>
            <person name="Mondo S."/>
            <person name="Labutti K."/>
            <person name="Haridas S."/>
            <person name="Pangalinan J."/>
            <person name="Salamov A.A."/>
            <person name="Simmons B.A."/>
            <person name="Magnuson J.K."/>
            <person name="Chen J."/>
            <person name="Drula E."/>
            <person name="Henrissat B."/>
            <person name="Wiebenga A."/>
            <person name="Lubbers R.J."/>
            <person name="Gomes A.C."/>
            <person name="Makela M.R."/>
            <person name="Stajich J."/>
            <person name="Grigoriev I.V."/>
            <person name="Mortensen U.H."/>
            <person name="De Vries R.P."/>
            <person name="Baker S.E."/>
            <person name="Andersen M.R."/>
        </authorList>
    </citation>
    <scope>NUCLEOTIDE SEQUENCE [LARGE SCALE GENOMIC DNA]</scope>
    <source>
        <strain evidence="2 3">CBS 209.92</strain>
    </source>
</reference>
<dbReference type="Proteomes" id="UP001610563">
    <property type="component" value="Unassembled WGS sequence"/>
</dbReference>
<keyword evidence="3" id="KW-1185">Reference proteome</keyword>
<protein>
    <submittedName>
        <fullName evidence="2">Uncharacterized protein</fullName>
    </submittedName>
</protein>
<feature type="region of interest" description="Disordered" evidence="1">
    <location>
        <begin position="37"/>
        <end position="65"/>
    </location>
</feature>
<sequence length="304" mass="35001">MTSVLSTMVQAAVSKKLYKPVYDLSVDFPISESPRYKPHTFKDPETSTAIDTEPPKPHEYPPESTNNKDIMRTYWELPPERNEQPLKPLPGLKKEARGWYCYLGQIICINPPDDDINHWVVWTFDSDGFMIPIAFHITDANDDLLDKLQHDIQPGHSIMALLAKRTKLAGEDGQQCIIVESPRQVKFLKTSPDDILALGQSIFDAYRTTDFDGRHQCFSCQRFKDPYELTLCPGCGMFFFCNNLASPRTNCHRQALLLLDHADLCSLLRDPDLQLIYSGRYQEIDQFTFPVVRHNYLQVEPRPY</sequence>
<proteinExistence type="predicted"/>
<name>A0ABR4GC55_9EURO</name>
<evidence type="ECO:0000256" key="1">
    <source>
        <dbReference type="SAM" id="MobiDB-lite"/>
    </source>
</evidence>
<evidence type="ECO:0000313" key="2">
    <source>
        <dbReference type="EMBL" id="KAL2796617.1"/>
    </source>
</evidence>
<dbReference type="EMBL" id="JBFTWV010000025">
    <property type="protein sequence ID" value="KAL2796617.1"/>
    <property type="molecule type" value="Genomic_DNA"/>
</dbReference>
<gene>
    <name evidence="2" type="ORF">BJX66DRAFT_335861</name>
</gene>
<accession>A0ABR4GC55</accession>
<comment type="caution">
    <text evidence="2">The sequence shown here is derived from an EMBL/GenBank/DDBJ whole genome shotgun (WGS) entry which is preliminary data.</text>
</comment>